<accession>A0ABT6DDK2</accession>
<reference evidence="2" key="1">
    <citation type="submission" date="2022-08" db="EMBL/GenBank/DDBJ databases">
        <title>Novel Bdellovibrio Species Isolated from Svalbard: Designation Bdellovibrio svalbardensis.</title>
        <authorList>
            <person name="Mitchell R.J."/>
            <person name="Choi S.Y."/>
        </authorList>
    </citation>
    <scope>NUCLEOTIDE SEQUENCE</scope>
    <source>
        <strain evidence="2">PAP01</strain>
    </source>
</reference>
<evidence type="ECO:0000256" key="1">
    <source>
        <dbReference type="SAM" id="SignalP"/>
    </source>
</evidence>
<feature type="signal peptide" evidence="1">
    <location>
        <begin position="1"/>
        <end position="18"/>
    </location>
</feature>
<comment type="caution">
    <text evidence="2">The sequence shown here is derived from an EMBL/GenBank/DDBJ whole genome shotgun (WGS) entry which is preliminary data.</text>
</comment>
<feature type="chain" id="PRO_5046626586" evidence="1">
    <location>
        <begin position="19"/>
        <end position="93"/>
    </location>
</feature>
<gene>
    <name evidence="2" type="ORF">NWE73_01000</name>
</gene>
<evidence type="ECO:0000313" key="2">
    <source>
        <dbReference type="EMBL" id="MDG0814919.1"/>
    </source>
</evidence>
<keyword evidence="1" id="KW-0732">Signal</keyword>
<dbReference type="EMBL" id="JANRMI010000001">
    <property type="protein sequence ID" value="MDG0814919.1"/>
    <property type="molecule type" value="Genomic_DNA"/>
</dbReference>
<keyword evidence="3" id="KW-1185">Reference proteome</keyword>
<proteinExistence type="predicted"/>
<evidence type="ECO:0000313" key="3">
    <source>
        <dbReference type="Proteomes" id="UP001152321"/>
    </source>
</evidence>
<dbReference type="RefSeq" id="WP_277576401.1">
    <property type="nucleotide sequence ID" value="NZ_JANRMI010000001.1"/>
</dbReference>
<dbReference type="Proteomes" id="UP001152321">
    <property type="component" value="Unassembled WGS sequence"/>
</dbReference>
<organism evidence="2 3">
    <name type="scientific">Bdellovibrio svalbardensis</name>
    <dbReference type="NCBI Taxonomy" id="2972972"/>
    <lineage>
        <taxon>Bacteria</taxon>
        <taxon>Pseudomonadati</taxon>
        <taxon>Bdellovibrionota</taxon>
        <taxon>Bdellovibrionia</taxon>
        <taxon>Bdellovibrionales</taxon>
        <taxon>Pseudobdellovibrionaceae</taxon>
        <taxon>Bdellovibrio</taxon>
    </lineage>
</organism>
<name>A0ABT6DDK2_9BACT</name>
<protein>
    <submittedName>
        <fullName evidence="2">Uncharacterized protein</fullName>
    </submittedName>
</protein>
<sequence length="93" mass="10072">MKALLAAMTLVFASPVFANCVSEMMATTTHGDRDAAARLCSHSQAVCNLSQIIATHNGMNYSQAIELCVRNLKSNADVIECVSKGYNYSECQH</sequence>